<dbReference type="InterPro" id="IPR036412">
    <property type="entry name" value="HAD-like_sf"/>
</dbReference>
<evidence type="ECO:0000313" key="1">
    <source>
        <dbReference type="EMBL" id="MED6199829.1"/>
    </source>
</evidence>
<protein>
    <recommendedName>
        <fullName evidence="3">Haloacid dehalogenase-like hydrolase domain-containing protein 3</fullName>
    </recommendedName>
</protein>
<dbReference type="PANTHER" id="PTHR46649:SF5">
    <property type="entry name" value="F14L17.7 PROTEIN"/>
    <property type="match status" value="1"/>
</dbReference>
<dbReference type="Proteomes" id="UP001341840">
    <property type="component" value="Unassembled WGS sequence"/>
</dbReference>
<accession>A0ABU6XRL6</accession>
<dbReference type="SUPFAM" id="SSF56784">
    <property type="entry name" value="HAD-like"/>
    <property type="match status" value="1"/>
</dbReference>
<organism evidence="1 2">
    <name type="scientific">Stylosanthes scabra</name>
    <dbReference type="NCBI Taxonomy" id="79078"/>
    <lineage>
        <taxon>Eukaryota</taxon>
        <taxon>Viridiplantae</taxon>
        <taxon>Streptophyta</taxon>
        <taxon>Embryophyta</taxon>
        <taxon>Tracheophyta</taxon>
        <taxon>Spermatophyta</taxon>
        <taxon>Magnoliopsida</taxon>
        <taxon>eudicotyledons</taxon>
        <taxon>Gunneridae</taxon>
        <taxon>Pentapetalae</taxon>
        <taxon>rosids</taxon>
        <taxon>fabids</taxon>
        <taxon>Fabales</taxon>
        <taxon>Fabaceae</taxon>
        <taxon>Papilionoideae</taxon>
        <taxon>50 kb inversion clade</taxon>
        <taxon>dalbergioids sensu lato</taxon>
        <taxon>Dalbergieae</taxon>
        <taxon>Pterocarpus clade</taxon>
        <taxon>Stylosanthes</taxon>
    </lineage>
</organism>
<dbReference type="PANTHER" id="PTHR46649">
    <property type="match status" value="1"/>
</dbReference>
<sequence length="182" mass="20278">MGGTSSSALTLTRCSLSHSHSHSHLHLHRNAIFNPMRNSSLRFSSSSYEALLLDAGGTLLQLSNPVEQTYASIGAKYGLNVTPAQIKQGFKRAFSAPCPEKLRYQGDGRPFWKLVVSEATGCSDEDYFEDVYKYYANGDAWHLPDGAYETITLLKDAGGLMLSLYPLRLDMKNQTQEYFKLL</sequence>
<dbReference type="InterPro" id="IPR023214">
    <property type="entry name" value="HAD_sf"/>
</dbReference>
<proteinExistence type="predicted"/>
<dbReference type="EMBL" id="JASCZI010212581">
    <property type="protein sequence ID" value="MED6199829.1"/>
    <property type="molecule type" value="Genomic_DNA"/>
</dbReference>
<dbReference type="Gene3D" id="3.40.50.1000">
    <property type="entry name" value="HAD superfamily/HAD-like"/>
    <property type="match status" value="1"/>
</dbReference>
<gene>
    <name evidence="1" type="ORF">PIB30_079571</name>
</gene>
<comment type="caution">
    <text evidence="1">The sequence shown here is derived from an EMBL/GenBank/DDBJ whole genome shotgun (WGS) entry which is preliminary data.</text>
</comment>
<reference evidence="1 2" key="1">
    <citation type="journal article" date="2023" name="Plants (Basel)">
        <title>Bridging the Gap: Combining Genomics and Transcriptomics Approaches to Understand Stylosanthes scabra, an Orphan Legume from the Brazilian Caatinga.</title>
        <authorList>
            <person name="Ferreira-Neto J.R.C."/>
            <person name="da Silva M.D."/>
            <person name="Binneck E."/>
            <person name="de Melo N.F."/>
            <person name="da Silva R.H."/>
            <person name="de Melo A.L.T.M."/>
            <person name="Pandolfi V."/>
            <person name="Bustamante F.O."/>
            <person name="Brasileiro-Vidal A.C."/>
            <person name="Benko-Iseppon A.M."/>
        </authorList>
    </citation>
    <scope>NUCLEOTIDE SEQUENCE [LARGE SCALE GENOMIC DNA]</scope>
    <source>
        <tissue evidence="1">Leaves</tissue>
    </source>
</reference>
<keyword evidence="2" id="KW-1185">Reference proteome</keyword>
<evidence type="ECO:0000313" key="2">
    <source>
        <dbReference type="Proteomes" id="UP001341840"/>
    </source>
</evidence>
<dbReference type="InterPro" id="IPR044924">
    <property type="entry name" value="HAD-SF_hydro_IA_REG-2-like_cap"/>
</dbReference>
<evidence type="ECO:0008006" key="3">
    <source>
        <dbReference type="Google" id="ProtNLM"/>
    </source>
</evidence>
<dbReference type="Gene3D" id="1.10.150.720">
    <property type="entry name" value="Haloacid dehalogenase-like hydrolase"/>
    <property type="match status" value="1"/>
</dbReference>
<name>A0ABU6XRL6_9FABA</name>